<comment type="caution">
    <text evidence="1">The sequence shown here is derived from an EMBL/GenBank/DDBJ whole genome shotgun (WGS) entry which is preliminary data.</text>
</comment>
<evidence type="ECO:0000313" key="2">
    <source>
        <dbReference type="Proteomes" id="UP001153148"/>
    </source>
</evidence>
<gene>
    <name evidence="1" type="ORF">TPAB3V08_LOCUS3196</name>
</gene>
<reference evidence="1" key="1">
    <citation type="submission" date="2021-03" db="EMBL/GenBank/DDBJ databases">
        <authorList>
            <person name="Tran Van P."/>
        </authorList>
    </citation>
    <scope>NUCLEOTIDE SEQUENCE</scope>
</reference>
<protein>
    <submittedName>
        <fullName evidence="1">Uncharacterized protein</fullName>
    </submittedName>
</protein>
<name>A0ABN7NT58_TIMPD</name>
<accession>A0ABN7NT58</accession>
<keyword evidence="2" id="KW-1185">Reference proteome</keyword>
<sequence length="121" mass="13363">MSWNSGSQKMFHLSGVSILPNLKVVLKSTCLESSFRSVRRFAYTLPESGAVPKEIPTRGISLSIFAPRARAPLSPESIHTFPNSSAEDSTSLNDWATVLRPRVPLDAGEYRMLLKEETLAD</sequence>
<dbReference type="EMBL" id="CAJPIN010003524">
    <property type="protein sequence ID" value="CAG2056201.1"/>
    <property type="molecule type" value="Genomic_DNA"/>
</dbReference>
<dbReference type="Proteomes" id="UP001153148">
    <property type="component" value="Unassembled WGS sequence"/>
</dbReference>
<evidence type="ECO:0000313" key="1">
    <source>
        <dbReference type="EMBL" id="CAG2056201.1"/>
    </source>
</evidence>
<organism evidence="1 2">
    <name type="scientific">Timema podura</name>
    <name type="common">Walking stick</name>
    <dbReference type="NCBI Taxonomy" id="61482"/>
    <lineage>
        <taxon>Eukaryota</taxon>
        <taxon>Metazoa</taxon>
        <taxon>Ecdysozoa</taxon>
        <taxon>Arthropoda</taxon>
        <taxon>Hexapoda</taxon>
        <taxon>Insecta</taxon>
        <taxon>Pterygota</taxon>
        <taxon>Neoptera</taxon>
        <taxon>Polyneoptera</taxon>
        <taxon>Phasmatodea</taxon>
        <taxon>Timematodea</taxon>
        <taxon>Timematoidea</taxon>
        <taxon>Timematidae</taxon>
        <taxon>Timema</taxon>
    </lineage>
</organism>
<proteinExistence type="predicted"/>